<evidence type="ECO:0000259" key="1">
    <source>
        <dbReference type="Pfam" id="PF00717"/>
    </source>
</evidence>
<protein>
    <recommendedName>
        <fullName evidence="1">Peptidase S24/S26A/S26B/S26C domain-containing protein</fullName>
    </recommendedName>
</protein>
<gene>
    <name evidence="2" type="ORF">AAW51_2084</name>
</gene>
<evidence type="ECO:0000313" key="3">
    <source>
        <dbReference type="Proteomes" id="UP000035352"/>
    </source>
</evidence>
<dbReference type="KEGG" id="pbh:AAW51_2084"/>
<dbReference type="EMBL" id="CP011371">
    <property type="protein sequence ID" value="AKJ28775.1"/>
    <property type="molecule type" value="Genomic_DNA"/>
</dbReference>
<evidence type="ECO:0000313" key="2">
    <source>
        <dbReference type="EMBL" id="AKJ28775.1"/>
    </source>
</evidence>
<feature type="domain" description="Peptidase S24/S26A/S26B/S26C" evidence="1">
    <location>
        <begin position="30"/>
        <end position="90"/>
    </location>
</feature>
<dbReference type="Proteomes" id="UP000035352">
    <property type="component" value="Chromosome"/>
</dbReference>
<dbReference type="AlphaFoldDB" id="A0A0G3BQJ7"/>
<keyword evidence="3" id="KW-1185">Reference proteome</keyword>
<organism evidence="2 3">
    <name type="scientific">Caldimonas brevitalea</name>
    <dbReference type="NCBI Taxonomy" id="413882"/>
    <lineage>
        <taxon>Bacteria</taxon>
        <taxon>Pseudomonadati</taxon>
        <taxon>Pseudomonadota</taxon>
        <taxon>Betaproteobacteria</taxon>
        <taxon>Burkholderiales</taxon>
        <taxon>Sphaerotilaceae</taxon>
        <taxon>Caldimonas</taxon>
    </lineage>
</organism>
<sequence>MGEWFVQSDGSFSEKKYENNEGGFVEWGGGSGYKAVKVRGDSLEPLVSDGHYLIVAPGVKPLPEQRVVIVKKDGQMLLMKLLFDRGDSVVVETWHRTNRVTILCEDIAFFYPVMGWMDRHAHRAA</sequence>
<dbReference type="Pfam" id="PF00717">
    <property type="entry name" value="Peptidase_S24"/>
    <property type="match status" value="1"/>
</dbReference>
<dbReference type="STRING" id="413882.AAW51_2084"/>
<dbReference type="InterPro" id="IPR039418">
    <property type="entry name" value="LexA-like"/>
</dbReference>
<dbReference type="InterPro" id="IPR036286">
    <property type="entry name" value="LexA/Signal_pep-like_sf"/>
</dbReference>
<name>A0A0G3BQJ7_9BURK</name>
<dbReference type="SUPFAM" id="SSF51306">
    <property type="entry name" value="LexA/Signal peptidase"/>
    <property type="match status" value="1"/>
</dbReference>
<accession>A0A0G3BQJ7</accession>
<dbReference type="InterPro" id="IPR015927">
    <property type="entry name" value="Peptidase_S24_S26A/B/C"/>
</dbReference>
<dbReference type="CDD" id="cd06529">
    <property type="entry name" value="S24_LexA-like"/>
    <property type="match status" value="1"/>
</dbReference>
<proteinExistence type="predicted"/>
<reference evidence="2 3" key="1">
    <citation type="submission" date="2015-05" db="EMBL/GenBank/DDBJ databases">
        <authorList>
            <person name="Tang B."/>
            <person name="Yu Y."/>
        </authorList>
    </citation>
    <scope>NUCLEOTIDE SEQUENCE [LARGE SCALE GENOMIC DNA]</scope>
    <source>
        <strain evidence="2 3">DSM 7029</strain>
    </source>
</reference>
<dbReference type="Gene3D" id="2.10.109.10">
    <property type="entry name" value="Umud Fragment, subunit A"/>
    <property type="match status" value="1"/>
</dbReference>